<comment type="cofactor">
    <cofactor evidence="1">
        <name>FMN</name>
        <dbReference type="ChEBI" id="CHEBI:58210"/>
    </cofactor>
</comment>
<dbReference type="CDD" id="cd02933">
    <property type="entry name" value="OYE_like_FMN"/>
    <property type="match status" value="1"/>
</dbReference>
<dbReference type="Gene3D" id="3.20.20.70">
    <property type="entry name" value="Aldolase class I"/>
    <property type="match status" value="1"/>
</dbReference>
<dbReference type="GO" id="GO:0005829">
    <property type="term" value="C:cytosol"/>
    <property type="evidence" value="ECO:0007669"/>
    <property type="project" value="TreeGrafter"/>
</dbReference>
<dbReference type="OrthoDB" id="9772736at2"/>
<gene>
    <name evidence="5" type="ORF">SAMN06265219_11737</name>
</gene>
<dbReference type="Pfam" id="PF00724">
    <property type="entry name" value="Oxidored_FMN"/>
    <property type="match status" value="1"/>
</dbReference>
<dbReference type="RefSeq" id="WP_142455882.1">
    <property type="nucleotide sequence ID" value="NZ_FXTP01000017.1"/>
</dbReference>
<evidence type="ECO:0000313" key="6">
    <source>
        <dbReference type="Proteomes" id="UP000317557"/>
    </source>
</evidence>
<protein>
    <submittedName>
        <fullName evidence="5">N-ethylmaleimide reductase</fullName>
    </submittedName>
</protein>
<dbReference type="GO" id="GO:0010181">
    <property type="term" value="F:FMN binding"/>
    <property type="evidence" value="ECO:0007669"/>
    <property type="project" value="InterPro"/>
</dbReference>
<dbReference type="SUPFAM" id="SSF51395">
    <property type="entry name" value="FMN-linked oxidoreductases"/>
    <property type="match status" value="1"/>
</dbReference>
<organism evidence="5 6">
    <name type="scientific">Gracilimonas mengyeensis</name>
    <dbReference type="NCBI Taxonomy" id="1302730"/>
    <lineage>
        <taxon>Bacteria</taxon>
        <taxon>Pseudomonadati</taxon>
        <taxon>Balneolota</taxon>
        <taxon>Balneolia</taxon>
        <taxon>Balneolales</taxon>
        <taxon>Balneolaceae</taxon>
        <taxon>Gracilimonas</taxon>
    </lineage>
</organism>
<name>A0A521FD12_9BACT</name>
<dbReference type="PANTHER" id="PTHR22893">
    <property type="entry name" value="NADH OXIDOREDUCTASE-RELATED"/>
    <property type="match status" value="1"/>
</dbReference>
<evidence type="ECO:0000259" key="4">
    <source>
        <dbReference type="Pfam" id="PF00724"/>
    </source>
</evidence>
<dbReference type="InterPro" id="IPR045247">
    <property type="entry name" value="Oye-like"/>
</dbReference>
<accession>A0A521FD12</accession>
<dbReference type="PANTHER" id="PTHR22893:SF91">
    <property type="entry name" value="NADPH DEHYDROGENASE 2-RELATED"/>
    <property type="match status" value="1"/>
</dbReference>
<dbReference type="GO" id="GO:0016628">
    <property type="term" value="F:oxidoreductase activity, acting on the CH-CH group of donors, NAD or NADP as acceptor"/>
    <property type="evidence" value="ECO:0007669"/>
    <property type="project" value="UniProtKB-ARBA"/>
</dbReference>
<comment type="similarity">
    <text evidence="2">Belongs to the NADH:flavin oxidoreductase/NADH oxidase family.</text>
</comment>
<dbReference type="Proteomes" id="UP000317557">
    <property type="component" value="Unassembled WGS sequence"/>
</dbReference>
<reference evidence="5 6" key="1">
    <citation type="submission" date="2017-05" db="EMBL/GenBank/DDBJ databases">
        <authorList>
            <person name="Varghese N."/>
            <person name="Submissions S."/>
        </authorList>
    </citation>
    <scope>NUCLEOTIDE SEQUENCE [LARGE SCALE GENOMIC DNA]</scope>
    <source>
        <strain evidence="5 6">DSM 21985</strain>
    </source>
</reference>
<sequence>MKKDTEVSLFEAFETKNLKLKNRIAMAPMTRSRAIGSIPNDLMAEYYSQRSSAGLIITEGTSPSPNGLGYPRIPGIYTKEQVEGWKKITHAAHEKGAKIFIQFMHTGRIAHPANFAHEGKVLGPSAVQADSDMWTDESGMQSIPEPEAMTEDDLKKTIAEFSQAAKDAVTAGFDGVELHGASGYLLEQFLNPHVNVRTDQYGGSIENRIRFVLEVAESVANAIGAEKTGIRLSPFNTFNDMPAYEETPETYTKLVEGLNKLDLAYIHLVEGFARDHKKGPGLLNVLSEKFDNLVIVNGGYDRESAEKALKEGRADLVAFGAPFISNPDLPRRLQENIPLAEADKSTFYSADEKGYTDYAFSKN</sequence>
<keyword evidence="6" id="KW-1185">Reference proteome</keyword>
<dbReference type="FunFam" id="3.20.20.70:FF:000059">
    <property type="entry name" value="N-ethylmaleimide reductase, FMN-linked"/>
    <property type="match status" value="1"/>
</dbReference>
<dbReference type="AlphaFoldDB" id="A0A521FD12"/>
<proteinExistence type="inferred from homology"/>
<evidence type="ECO:0000256" key="1">
    <source>
        <dbReference type="ARBA" id="ARBA00001917"/>
    </source>
</evidence>
<dbReference type="EMBL" id="FXTP01000017">
    <property type="protein sequence ID" value="SMO94049.1"/>
    <property type="molecule type" value="Genomic_DNA"/>
</dbReference>
<evidence type="ECO:0000256" key="2">
    <source>
        <dbReference type="ARBA" id="ARBA00005979"/>
    </source>
</evidence>
<dbReference type="InterPro" id="IPR013785">
    <property type="entry name" value="Aldolase_TIM"/>
</dbReference>
<keyword evidence="3" id="KW-0560">Oxidoreductase</keyword>
<dbReference type="InterPro" id="IPR001155">
    <property type="entry name" value="OxRdtase_FMN_N"/>
</dbReference>
<evidence type="ECO:0000256" key="3">
    <source>
        <dbReference type="ARBA" id="ARBA00023002"/>
    </source>
</evidence>
<feature type="domain" description="NADH:flavin oxidoreductase/NADH oxidase N-terminal" evidence="4">
    <location>
        <begin position="8"/>
        <end position="339"/>
    </location>
</feature>
<evidence type="ECO:0000313" key="5">
    <source>
        <dbReference type="EMBL" id="SMO94049.1"/>
    </source>
</evidence>